<organism evidence="2">
    <name type="scientific">marine metagenome</name>
    <dbReference type="NCBI Taxonomy" id="408172"/>
    <lineage>
        <taxon>unclassified sequences</taxon>
        <taxon>metagenomes</taxon>
        <taxon>ecological metagenomes</taxon>
    </lineage>
</organism>
<feature type="non-terminal residue" evidence="2">
    <location>
        <position position="47"/>
    </location>
</feature>
<feature type="transmembrane region" description="Helical" evidence="1">
    <location>
        <begin position="12"/>
        <end position="31"/>
    </location>
</feature>
<evidence type="ECO:0000256" key="1">
    <source>
        <dbReference type="SAM" id="Phobius"/>
    </source>
</evidence>
<dbReference type="EMBL" id="UINC01181659">
    <property type="protein sequence ID" value="SVD91460.1"/>
    <property type="molecule type" value="Genomic_DNA"/>
</dbReference>
<keyword evidence="1" id="KW-0812">Transmembrane</keyword>
<keyword evidence="1" id="KW-0472">Membrane</keyword>
<gene>
    <name evidence="2" type="ORF">METZ01_LOCUS444314</name>
</gene>
<dbReference type="AlphaFoldDB" id="A0A382Z849"/>
<name>A0A382Z849_9ZZZZ</name>
<accession>A0A382Z849</accession>
<reference evidence="2" key="1">
    <citation type="submission" date="2018-05" db="EMBL/GenBank/DDBJ databases">
        <authorList>
            <person name="Lanie J.A."/>
            <person name="Ng W.-L."/>
            <person name="Kazmierczak K.M."/>
            <person name="Andrzejewski T.M."/>
            <person name="Davidsen T.M."/>
            <person name="Wayne K.J."/>
            <person name="Tettelin H."/>
            <person name="Glass J.I."/>
            <person name="Rusch D."/>
            <person name="Podicherti R."/>
            <person name="Tsui H.-C.T."/>
            <person name="Winkler M.E."/>
        </authorList>
    </citation>
    <scope>NUCLEOTIDE SEQUENCE</scope>
</reference>
<sequence>MMRYIENSVNKFIKFLVIIYSRTLYILRHFYLSNGMEAASALAFGSL</sequence>
<proteinExistence type="predicted"/>
<evidence type="ECO:0000313" key="2">
    <source>
        <dbReference type="EMBL" id="SVD91460.1"/>
    </source>
</evidence>
<protein>
    <submittedName>
        <fullName evidence="2">Uncharacterized protein</fullName>
    </submittedName>
</protein>
<keyword evidence="1" id="KW-1133">Transmembrane helix</keyword>